<evidence type="ECO:0000256" key="1">
    <source>
        <dbReference type="SAM" id="Phobius"/>
    </source>
</evidence>
<gene>
    <name evidence="2" type="ORF">EWU23_01130</name>
</gene>
<proteinExistence type="predicted"/>
<feature type="transmembrane region" description="Helical" evidence="1">
    <location>
        <begin position="13"/>
        <end position="32"/>
    </location>
</feature>
<dbReference type="PANTHER" id="PTHR37947">
    <property type="entry name" value="BLL2462 PROTEIN"/>
    <property type="match status" value="1"/>
</dbReference>
<dbReference type="EMBL" id="SEWW01000001">
    <property type="protein sequence ID" value="NGZ43073.1"/>
    <property type="molecule type" value="Genomic_DNA"/>
</dbReference>
<comment type="caution">
    <text evidence="2">The sequence shown here is derived from an EMBL/GenBank/DDBJ whole genome shotgun (WGS) entry which is preliminary data.</text>
</comment>
<evidence type="ECO:0008006" key="4">
    <source>
        <dbReference type="Google" id="ProtNLM"/>
    </source>
</evidence>
<evidence type="ECO:0000313" key="3">
    <source>
        <dbReference type="Proteomes" id="UP001318301"/>
    </source>
</evidence>
<accession>A0ABX0ESR9</accession>
<keyword evidence="1" id="KW-0812">Transmembrane</keyword>
<feature type="transmembrane region" description="Helical" evidence="1">
    <location>
        <begin position="580"/>
        <end position="597"/>
    </location>
</feature>
<sequence>MHPILLNLWLSSVPLWAGLGLAFFTGLGYYWFQHRNHNHRLIISLQAFLRGIFLVGIVLCFIPWKIPMEESNNHPPKVLLIIDDSQSMNQPSFTHFIEKVFDDLGIINSQSIELKVLGLNQAGSTIQEITPKGAMSSWGKVQEWIRKESKNYHLSHVFFVTDAQLSDLEIPVHRGPKIHLIPFGKVISQQKIGINFPTKTLFSVPGERIHVPIYVWSNLNQAQNALDIQVFKDGKLFQTLRAPESRWKDFQQVDLGLVENKIGKHAIRIQMENDPLLSQGFTWVIQDFQAKVEAFAVTPNPNLGVINRVAEEAKINLHWNFVSSITELPSSENYLFYGILPKELPKDKSVWYMNIPVEIKKDWPQFEELANLGNYFPSIWNKNTELRTSLLSTNAALWKEQMAEMKSSGSFHLLDSSLHEMFKVSFLRQVDDVVSIELAKPQISMGEDVVFEVRQLNPDILAAKKIRVHWKISGTNSLIQYDRTLSEAHQIMNFRPTKPGKYQYQAKLTYQGKEMEFNGEFTVQDSNPEKIIGRNNATLQVLAHREGVDILEASEIKKLIMDNNELSKEVNIKEINLWEWPYFGALMLVILGLEWIIRKRLNQL</sequence>
<evidence type="ECO:0000313" key="2">
    <source>
        <dbReference type="EMBL" id="NGZ43073.1"/>
    </source>
</evidence>
<dbReference type="RefSeq" id="WP_166227968.1">
    <property type="nucleotide sequence ID" value="NZ_CBCSIJ010000014.1"/>
</dbReference>
<reference evidence="2 3" key="1">
    <citation type="submission" date="2019-02" db="EMBL/GenBank/DDBJ databases">
        <title>Genome of a new Bacteroidetes strain.</title>
        <authorList>
            <person name="Pitt A."/>
        </authorList>
    </citation>
    <scope>NUCLEOTIDE SEQUENCE [LARGE SCALE GENOMIC DNA]</scope>
    <source>
        <strain evidence="2 3">50C-KIRBA</strain>
    </source>
</reference>
<keyword evidence="1" id="KW-1133">Transmembrane helix</keyword>
<dbReference type="Proteomes" id="UP001318301">
    <property type="component" value="Unassembled WGS sequence"/>
</dbReference>
<keyword evidence="1" id="KW-0472">Membrane</keyword>
<organism evidence="2 3">
    <name type="scientific">Aquirufa beregesia</name>
    <dbReference type="NCBI Taxonomy" id="2516556"/>
    <lineage>
        <taxon>Bacteria</taxon>
        <taxon>Pseudomonadati</taxon>
        <taxon>Bacteroidota</taxon>
        <taxon>Cytophagia</taxon>
        <taxon>Cytophagales</taxon>
        <taxon>Flectobacillaceae</taxon>
        <taxon>Aquirufa</taxon>
    </lineage>
</organism>
<name>A0ABX0ESR9_9BACT</name>
<protein>
    <recommendedName>
        <fullName evidence="4">VWA domain-containing protein</fullName>
    </recommendedName>
</protein>
<keyword evidence="3" id="KW-1185">Reference proteome</keyword>
<feature type="transmembrane region" description="Helical" evidence="1">
    <location>
        <begin position="41"/>
        <end position="64"/>
    </location>
</feature>
<dbReference type="PANTHER" id="PTHR37947:SF1">
    <property type="entry name" value="BLL2462 PROTEIN"/>
    <property type="match status" value="1"/>
</dbReference>